<dbReference type="InterPro" id="IPR004607">
    <property type="entry name" value="GART"/>
</dbReference>
<reference evidence="8" key="1">
    <citation type="journal article" date="2014" name="Int. J. Syst. Evol. Microbiol.">
        <title>Complete genome sequence of Corynebacterium casei LMG S-19264T (=DSM 44701T), isolated from a smear-ripened cheese.</title>
        <authorList>
            <consortium name="US DOE Joint Genome Institute (JGI-PGF)"/>
            <person name="Walter F."/>
            <person name="Albersmeier A."/>
            <person name="Kalinowski J."/>
            <person name="Ruckert C."/>
        </authorList>
    </citation>
    <scope>NUCLEOTIDE SEQUENCE</scope>
    <source>
        <strain evidence="8">CGMCC 1.12153</strain>
    </source>
</reference>
<dbReference type="EC" id="2.1.2.2" evidence="6"/>
<dbReference type="FunFam" id="3.40.50.170:FF:000007">
    <property type="entry name" value="Phosphoribosylglycinamide formyltransferase"/>
    <property type="match status" value="1"/>
</dbReference>
<comment type="similarity">
    <text evidence="4 6">Belongs to the GART family.</text>
</comment>
<organism evidence="8 9">
    <name type="scientific">Halobacillus andaensis</name>
    <dbReference type="NCBI Taxonomy" id="1176239"/>
    <lineage>
        <taxon>Bacteria</taxon>
        <taxon>Bacillati</taxon>
        <taxon>Bacillota</taxon>
        <taxon>Bacilli</taxon>
        <taxon>Bacillales</taxon>
        <taxon>Bacillaceae</taxon>
        <taxon>Halobacillus</taxon>
    </lineage>
</organism>
<evidence type="ECO:0000256" key="2">
    <source>
        <dbReference type="ARBA" id="ARBA00022679"/>
    </source>
</evidence>
<feature type="binding site" evidence="6">
    <location>
        <begin position="93"/>
        <end position="96"/>
    </location>
    <ligand>
        <name>(6R)-10-formyltetrahydrofolate</name>
        <dbReference type="ChEBI" id="CHEBI:195366"/>
    </ligand>
</feature>
<dbReference type="Proteomes" id="UP000660110">
    <property type="component" value="Unassembled WGS sequence"/>
</dbReference>
<dbReference type="NCBIfam" id="TIGR00639">
    <property type="entry name" value="PurN"/>
    <property type="match status" value="1"/>
</dbReference>
<evidence type="ECO:0000256" key="3">
    <source>
        <dbReference type="ARBA" id="ARBA00022755"/>
    </source>
</evidence>
<dbReference type="AlphaFoldDB" id="A0A917B7F0"/>
<evidence type="ECO:0000313" key="9">
    <source>
        <dbReference type="Proteomes" id="UP000660110"/>
    </source>
</evidence>
<protein>
    <recommendedName>
        <fullName evidence="6">Phosphoribosylglycinamide formyltransferase</fullName>
        <ecNumber evidence="6">2.1.2.2</ecNumber>
    </recommendedName>
    <alternativeName>
        <fullName evidence="6">5'-phosphoribosylglycinamide transformylase</fullName>
    </alternativeName>
    <alternativeName>
        <fullName evidence="6">GAR transformylase</fullName>
        <shortName evidence="6">GART</shortName>
    </alternativeName>
</protein>
<dbReference type="PROSITE" id="PS00373">
    <property type="entry name" value="GART"/>
    <property type="match status" value="1"/>
</dbReference>
<dbReference type="GO" id="GO:0005829">
    <property type="term" value="C:cytosol"/>
    <property type="evidence" value="ECO:0007669"/>
    <property type="project" value="TreeGrafter"/>
</dbReference>
<keyword evidence="9" id="KW-1185">Reference proteome</keyword>
<feature type="binding site" evidence="6">
    <location>
        <begin position="15"/>
        <end position="17"/>
    </location>
    <ligand>
        <name>N(1)-(5-phospho-beta-D-ribosyl)glycinamide</name>
        <dbReference type="ChEBI" id="CHEBI:143788"/>
    </ligand>
</feature>
<reference evidence="8" key="2">
    <citation type="submission" date="2020-09" db="EMBL/GenBank/DDBJ databases">
        <authorList>
            <person name="Sun Q."/>
            <person name="Zhou Y."/>
        </authorList>
    </citation>
    <scope>NUCLEOTIDE SEQUENCE</scope>
    <source>
        <strain evidence="8">CGMCC 1.12153</strain>
    </source>
</reference>
<dbReference type="CDD" id="cd08645">
    <property type="entry name" value="FMT_core_GART"/>
    <property type="match status" value="1"/>
</dbReference>
<dbReference type="EMBL" id="BMEL01000003">
    <property type="protein sequence ID" value="GGF26334.1"/>
    <property type="molecule type" value="Genomic_DNA"/>
</dbReference>
<feature type="binding site" evidence="6">
    <location>
        <position position="110"/>
    </location>
    <ligand>
        <name>(6R)-10-formyltetrahydrofolate</name>
        <dbReference type="ChEBI" id="CHEBI:195366"/>
    </ligand>
</feature>
<feature type="binding site" evidence="6">
    <location>
        <position position="68"/>
    </location>
    <ligand>
        <name>(6R)-10-formyltetrahydrofolate</name>
        <dbReference type="ChEBI" id="CHEBI:195366"/>
    </ligand>
</feature>
<evidence type="ECO:0000313" key="8">
    <source>
        <dbReference type="EMBL" id="GGF26334.1"/>
    </source>
</evidence>
<evidence type="ECO:0000256" key="6">
    <source>
        <dbReference type="HAMAP-Rule" id="MF_01930"/>
    </source>
</evidence>
<dbReference type="InterPro" id="IPR036477">
    <property type="entry name" value="Formyl_transf_N_sf"/>
</dbReference>
<keyword evidence="2 6" id="KW-0808">Transferase</keyword>
<dbReference type="HAMAP" id="MF_01930">
    <property type="entry name" value="PurN"/>
    <property type="match status" value="1"/>
</dbReference>
<name>A0A917B7F0_HALAA</name>
<gene>
    <name evidence="6 8" type="primary">purN</name>
    <name evidence="8" type="ORF">GCM10010954_26720</name>
</gene>
<comment type="caution">
    <text evidence="8">The sequence shown here is derived from an EMBL/GenBank/DDBJ whole genome shotgun (WGS) entry which is preliminary data.</text>
</comment>
<sequence>MVMSNKIAIFASGTGTNFDAIMDAIDEGTLDAEVSLLVTDKINAGVIEKAQNRDVDTVVYNPKSFTDKAAYESALLADCRARDVEWIILAGYMRLIGPTLLEAYSKRIVNIHPSLLPAFPGKDAIGQALDKKVKVTGVTVHFVDDGMDTGPIIAQEALSITEEDTKDEVRRKIQAVEHKLYPRVIQSLLTKEEAK</sequence>
<evidence type="ECO:0000256" key="4">
    <source>
        <dbReference type="ARBA" id="ARBA00038440"/>
    </source>
</evidence>
<dbReference type="InterPro" id="IPR001555">
    <property type="entry name" value="GART_AS"/>
</dbReference>
<feature type="domain" description="Formyl transferase N-terminal" evidence="7">
    <location>
        <begin position="6"/>
        <end position="185"/>
    </location>
</feature>
<keyword evidence="3 6" id="KW-0658">Purine biosynthesis</keyword>
<dbReference type="PANTHER" id="PTHR43369">
    <property type="entry name" value="PHOSPHORIBOSYLGLYCINAMIDE FORMYLTRANSFERASE"/>
    <property type="match status" value="1"/>
</dbReference>
<comment type="catalytic activity">
    <reaction evidence="5 6">
        <text>N(1)-(5-phospho-beta-D-ribosyl)glycinamide + (6R)-10-formyltetrahydrofolate = N(2)-formyl-N(1)-(5-phospho-beta-D-ribosyl)glycinamide + (6S)-5,6,7,8-tetrahydrofolate + H(+)</text>
        <dbReference type="Rhea" id="RHEA:15053"/>
        <dbReference type="ChEBI" id="CHEBI:15378"/>
        <dbReference type="ChEBI" id="CHEBI:57453"/>
        <dbReference type="ChEBI" id="CHEBI:143788"/>
        <dbReference type="ChEBI" id="CHEBI:147286"/>
        <dbReference type="ChEBI" id="CHEBI:195366"/>
        <dbReference type="EC" id="2.1.2.2"/>
    </reaction>
</comment>
<comment type="pathway">
    <text evidence="1 6">Purine metabolism; IMP biosynthesis via de novo pathway; N(2)-formyl-N(1)-(5-phospho-D-ribosyl)glycinamide from N(1)-(5-phospho-D-ribosyl)glycinamide (10-formyl THF route): step 1/1.</text>
</comment>
<proteinExistence type="inferred from homology"/>
<dbReference type="InterPro" id="IPR002376">
    <property type="entry name" value="Formyl_transf_N"/>
</dbReference>
<accession>A0A917B7F0</accession>
<evidence type="ECO:0000256" key="5">
    <source>
        <dbReference type="ARBA" id="ARBA00047664"/>
    </source>
</evidence>
<feature type="site" description="Raises pKa of active site His" evidence="6">
    <location>
        <position position="148"/>
    </location>
</feature>
<dbReference type="Gene3D" id="3.40.50.170">
    <property type="entry name" value="Formyl transferase, N-terminal domain"/>
    <property type="match status" value="1"/>
</dbReference>
<dbReference type="GO" id="GO:0006189">
    <property type="term" value="P:'de novo' IMP biosynthetic process"/>
    <property type="evidence" value="ECO:0007669"/>
    <property type="project" value="UniProtKB-UniRule"/>
</dbReference>
<dbReference type="GO" id="GO:0004644">
    <property type="term" value="F:phosphoribosylglycinamide formyltransferase activity"/>
    <property type="evidence" value="ECO:0007669"/>
    <property type="project" value="UniProtKB-UniRule"/>
</dbReference>
<dbReference type="Pfam" id="PF00551">
    <property type="entry name" value="Formyl_trans_N"/>
    <property type="match status" value="1"/>
</dbReference>
<feature type="active site" description="Proton donor" evidence="6">
    <location>
        <position position="112"/>
    </location>
</feature>
<evidence type="ECO:0000256" key="1">
    <source>
        <dbReference type="ARBA" id="ARBA00005054"/>
    </source>
</evidence>
<comment type="function">
    <text evidence="6">Catalyzes the transfer of a formyl group from 10-formyltetrahydrofolate to 5-phospho-ribosyl-glycinamide (GAR), producing 5-phospho-ribosyl-N-formylglycinamide (FGAR) and tetrahydrofolate.</text>
</comment>
<dbReference type="PANTHER" id="PTHR43369:SF2">
    <property type="entry name" value="PHOSPHORIBOSYLGLYCINAMIDE FORMYLTRANSFERASE"/>
    <property type="match status" value="1"/>
</dbReference>
<dbReference type="SUPFAM" id="SSF53328">
    <property type="entry name" value="Formyltransferase"/>
    <property type="match status" value="1"/>
</dbReference>
<evidence type="ECO:0000259" key="7">
    <source>
        <dbReference type="Pfam" id="PF00551"/>
    </source>
</evidence>